<evidence type="ECO:0000313" key="2">
    <source>
        <dbReference type="EMBL" id="GAV00108.1"/>
    </source>
</evidence>
<comment type="caution">
    <text evidence="2">The sequence shown here is derived from an EMBL/GenBank/DDBJ whole genome shotgun (WGS) entry which is preliminary data.</text>
</comment>
<keyword evidence="3" id="KW-1185">Reference proteome</keyword>
<reference evidence="2 3" key="1">
    <citation type="journal article" date="2016" name="Nat. Commun.">
        <title>Extremotolerant tardigrade genome and improved radiotolerance of human cultured cells by tardigrade-unique protein.</title>
        <authorList>
            <person name="Hashimoto T."/>
            <person name="Horikawa D.D."/>
            <person name="Saito Y."/>
            <person name="Kuwahara H."/>
            <person name="Kozuka-Hata H."/>
            <person name="Shin-I T."/>
            <person name="Minakuchi Y."/>
            <person name="Ohishi K."/>
            <person name="Motoyama A."/>
            <person name="Aizu T."/>
            <person name="Enomoto A."/>
            <person name="Kondo K."/>
            <person name="Tanaka S."/>
            <person name="Hara Y."/>
            <person name="Koshikawa S."/>
            <person name="Sagara H."/>
            <person name="Miura T."/>
            <person name="Yokobori S."/>
            <person name="Miyagawa K."/>
            <person name="Suzuki Y."/>
            <person name="Kubo T."/>
            <person name="Oyama M."/>
            <person name="Kohara Y."/>
            <person name="Fujiyama A."/>
            <person name="Arakawa K."/>
            <person name="Katayama T."/>
            <person name="Toyoda A."/>
            <person name="Kunieda T."/>
        </authorList>
    </citation>
    <scope>NUCLEOTIDE SEQUENCE [LARGE SCALE GENOMIC DNA]</scope>
    <source>
        <strain evidence="2 3">YOKOZUNA-1</strain>
    </source>
</reference>
<evidence type="ECO:0000256" key="1">
    <source>
        <dbReference type="SAM" id="SignalP"/>
    </source>
</evidence>
<dbReference type="AlphaFoldDB" id="A0A1D1VK39"/>
<gene>
    <name evidence="2" type="primary">RvY_11004</name>
    <name evidence="2" type="synonym">RvY_11004.1</name>
    <name evidence="2" type="ORF">RvY_11004-1</name>
</gene>
<evidence type="ECO:0000313" key="3">
    <source>
        <dbReference type="Proteomes" id="UP000186922"/>
    </source>
</evidence>
<keyword evidence="1" id="KW-0732">Signal</keyword>
<feature type="chain" id="PRO_5008898552" evidence="1">
    <location>
        <begin position="28"/>
        <end position="114"/>
    </location>
</feature>
<accession>A0A1D1VK39</accession>
<protein>
    <submittedName>
        <fullName evidence="2">Uncharacterized protein</fullName>
    </submittedName>
</protein>
<sequence length="114" mass="13265">MQQPSLLILHIFSFLFAFLLLLNLAECFTPHTNRAPQGWPGYKMRSVEREGRSNHPDFPMMNERNPCKRVRCDPGFKCLPTLPREFVCVRNEVDASARMGEIIRNWQTRGIFGL</sequence>
<dbReference type="Proteomes" id="UP000186922">
    <property type="component" value="Unassembled WGS sequence"/>
</dbReference>
<feature type="signal peptide" evidence="1">
    <location>
        <begin position="1"/>
        <end position="27"/>
    </location>
</feature>
<organism evidence="2 3">
    <name type="scientific">Ramazzottius varieornatus</name>
    <name type="common">Water bear</name>
    <name type="synonym">Tardigrade</name>
    <dbReference type="NCBI Taxonomy" id="947166"/>
    <lineage>
        <taxon>Eukaryota</taxon>
        <taxon>Metazoa</taxon>
        <taxon>Ecdysozoa</taxon>
        <taxon>Tardigrada</taxon>
        <taxon>Eutardigrada</taxon>
        <taxon>Parachela</taxon>
        <taxon>Hypsibioidea</taxon>
        <taxon>Ramazzottiidae</taxon>
        <taxon>Ramazzottius</taxon>
    </lineage>
</organism>
<proteinExistence type="predicted"/>
<name>A0A1D1VK39_RAMVA</name>
<dbReference type="EMBL" id="BDGG01000005">
    <property type="protein sequence ID" value="GAV00108.1"/>
    <property type="molecule type" value="Genomic_DNA"/>
</dbReference>